<dbReference type="InterPro" id="IPR035979">
    <property type="entry name" value="RBD_domain_sf"/>
</dbReference>
<keyword evidence="9 16" id="KW-0863">Zinc-finger</keyword>
<feature type="zinc finger region" description="C3H1-type" evidence="16">
    <location>
        <begin position="176"/>
        <end position="198"/>
    </location>
</feature>
<dbReference type="Gene3D" id="3.30.70.330">
    <property type="match status" value="1"/>
</dbReference>
<evidence type="ECO:0000256" key="9">
    <source>
        <dbReference type="ARBA" id="ARBA00022771"/>
    </source>
</evidence>
<keyword evidence="8" id="KW-0747">Spliceosome</keyword>
<keyword evidence="10 16" id="KW-0862">Zinc</keyword>
<dbReference type="InterPro" id="IPR057674">
    <property type="entry name" value="Znf-CCCH_RBM22"/>
</dbReference>
<dbReference type="SUPFAM" id="SSF54928">
    <property type="entry name" value="RNA-binding domain, RBD"/>
    <property type="match status" value="1"/>
</dbReference>
<evidence type="ECO:0000256" key="16">
    <source>
        <dbReference type="PROSITE-ProRule" id="PRU00723"/>
    </source>
</evidence>
<dbReference type="GO" id="GO:0008380">
    <property type="term" value="P:RNA splicing"/>
    <property type="evidence" value="ECO:0007669"/>
    <property type="project" value="UniProtKB-KW"/>
</dbReference>
<sequence length="400" mass="44483">MIRRPPRSTRSEFYSPTIEDSEFPILCQTCLGDNPYIRMMKDRYGTECKICNRPFTTFRWCPGTRMRFKKTEICQTCAKLKNVCQTCLLDLEYGLPVQVRDSALGIVEELPKSDVNRDYYLQNADKKLGPTDSGIDSAAALGAIGGGGGGKAQPSSDMLQKLARTTPYYRRNLPHICSFWVKGECKRGEECPYRHEKPTDPDDPLADQNIKDRYYGLNDPVADKLLKRAASLPKLEPPEDKTITTLYVGNIGEQMTDKELHSQFYQYGEIRSITIVSRQQCAFITFVTRAAAELAAQSAFNKLVLQGRRLIIKWGKSQGRNAGETVPTFAPVPGLPAYDYSAFAGSSQMGNVGAYPAPHYVHGTAPPVEPPPKAAVPFGNVYYPSQDPSRLGATNKTKQL</sequence>
<proteinExistence type="inferred from homology"/>
<dbReference type="CDD" id="cd12224">
    <property type="entry name" value="RRM_RBM22"/>
    <property type="match status" value="1"/>
</dbReference>
<dbReference type="PANTHER" id="PTHR14089:SF6">
    <property type="entry name" value="PRE-MRNA-SPLICING FACTOR RBM22"/>
    <property type="match status" value="1"/>
</dbReference>
<dbReference type="GO" id="GO:0036002">
    <property type="term" value="F:pre-mRNA binding"/>
    <property type="evidence" value="ECO:0007669"/>
    <property type="project" value="TreeGrafter"/>
</dbReference>
<gene>
    <name evidence="20" type="primary">EOG090X0770</name>
</gene>
<evidence type="ECO:0000256" key="6">
    <source>
        <dbReference type="ARBA" id="ARBA00022664"/>
    </source>
</evidence>
<dbReference type="FunFam" id="4.10.1000.10:FF:000006">
    <property type="entry name" value="Putative pre-mrna-splicing factor rbm22"/>
    <property type="match status" value="1"/>
</dbReference>
<dbReference type="InterPro" id="IPR036855">
    <property type="entry name" value="Znf_CCCH_sf"/>
</dbReference>
<dbReference type="Gene3D" id="3.30.1370.210">
    <property type="match status" value="1"/>
</dbReference>
<dbReference type="GO" id="GO:0071007">
    <property type="term" value="C:U2-type catalytic step 2 spliceosome"/>
    <property type="evidence" value="ECO:0007669"/>
    <property type="project" value="TreeGrafter"/>
</dbReference>
<dbReference type="SMART" id="SM00360">
    <property type="entry name" value="RRM"/>
    <property type="match status" value="1"/>
</dbReference>
<dbReference type="InterPro" id="IPR048995">
    <property type="entry name" value="STL11/RBM22-like_N"/>
</dbReference>
<evidence type="ECO:0000256" key="14">
    <source>
        <dbReference type="ARBA" id="ARBA00030793"/>
    </source>
</evidence>
<dbReference type="GO" id="GO:0008270">
    <property type="term" value="F:zinc ion binding"/>
    <property type="evidence" value="ECO:0007669"/>
    <property type="project" value="UniProtKB-KW"/>
</dbReference>
<evidence type="ECO:0000256" key="12">
    <source>
        <dbReference type="ARBA" id="ARBA00023187"/>
    </source>
</evidence>
<evidence type="ECO:0000259" key="19">
    <source>
        <dbReference type="PROSITE" id="PS50103"/>
    </source>
</evidence>
<keyword evidence="5" id="KW-0963">Cytoplasm</keyword>
<dbReference type="InterPro" id="IPR000571">
    <property type="entry name" value="Znf_CCCH"/>
</dbReference>
<keyword evidence="6" id="KW-0507">mRNA processing</keyword>
<protein>
    <recommendedName>
        <fullName evidence="4">Pre-mRNA-splicing factor RBM22</fullName>
    </recommendedName>
    <alternativeName>
        <fullName evidence="14">RNA-binding motif protein 22</fullName>
    </alternativeName>
</protein>
<feature type="region of interest" description="Disordered" evidence="17">
    <location>
        <begin position="190"/>
        <end position="209"/>
    </location>
</feature>
<evidence type="ECO:0000256" key="3">
    <source>
        <dbReference type="ARBA" id="ARBA00007781"/>
    </source>
</evidence>
<keyword evidence="12" id="KW-0508">mRNA splicing</keyword>
<feature type="domain" description="C3H1-type" evidence="19">
    <location>
        <begin position="176"/>
        <end position="198"/>
    </location>
</feature>
<evidence type="ECO:0000256" key="10">
    <source>
        <dbReference type="ARBA" id="ARBA00022833"/>
    </source>
</evidence>
<dbReference type="PROSITE" id="PS50102">
    <property type="entry name" value="RRM"/>
    <property type="match status" value="1"/>
</dbReference>
<evidence type="ECO:0000256" key="11">
    <source>
        <dbReference type="ARBA" id="ARBA00022884"/>
    </source>
</evidence>
<evidence type="ECO:0000256" key="8">
    <source>
        <dbReference type="ARBA" id="ARBA00022728"/>
    </source>
</evidence>
<dbReference type="SMART" id="SM00356">
    <property type="entry name" value="ZnF_C3H1"/>
    <property type="match status" value="1"/>
</dbReference>
<dbReference type="Pfam" id="PF25584">
    <property type="entry name" value="zf-CCCH_RBM22"/>
    <property type="match status" value="1"/>
</dbReference>
<comment type="subcellular location">
    <subcellularLocation>
        <location evidence="2">Cytoplasm</location>
    </subcellularLocation>
    <subcellularLocation>
        <location evidence="1">Nucleus</location>
    </subcellularLocation>
</comment>
<dbReference type="SUPFAM" id="SSF90229">
    <property type="entry name" value="CCCH zinc finger"/>
    <property type="match status" value="1"/>
</dbReference>
<evidence type="ECO:0000259" key="18">
    <source>
        <dbReference type="PROSITE" id="PS50102"/>
    </source>
</evidence>
<dbReference type="GO" id="GO:0017070">
    <property type="term" value="F:U6 snRNA binding"/>
    <property type="evidence" value="ECO:0007669"/>
    <property type="project" value="TreeGrafter"/>
</dbReference>
<evidence type="ECO:0000256" key="15">
    <source>
        <dbReference type="PROSITE-ProRule" id="PRU00176"/>
    </source>
</evidence>
<keyword evidence="11 15" id="KW-0694">RNA-binding</keyword>
<evidence type="ECO:0000256" key="1">
    <source>
        <dbReference type="ARBA" id="ARBA00004123"/>
    </source>
</evidence>
<accession>A0A9N6ZFK1</accession>
<evidence type="ECO:0000256" key="17">
    <source>
        <dbReference type="SAM" id="MobiDB-lite"/>
    </source>
</evidence>
<dbReference type="Pfam" id="PF21369">
    <property type="entry name" value="STL11_N"/>
    <property type="match status" value="1"/>
</dbReference>
<dbReference type="InterPro" id="IPR012677">
    <property type="entry name" value="Nucleotide-bd_a/b_plait_sf"/>
</dbReference>
<evidence type="ECO:0000313" key="20">
    <source>
        <dbReference type="EMBL" id="CAG4645558.1"/>
    </source>
</evidence>
<evidence type="ECO:0000256" key="4">
    <source>
        <dbReference type="ARBA" id="ARBA00020031"/>
    </source>
</evidence>
<dbReference type="FunFam" id="3.30.70.330:FF:000137">
    <property type="entry name" value="pre-mRNA-splicing factor RBM22"/>
    <property type="match status" value="1"/>
</dbReference>
<reference evidence="20" key="1">
    <citation type="submission" date="2021-04" db="EMBL/GenBank/DDBJ databases">
        <authorList>
            <person name="Cornetti L."/>
        </authorList>
    </citation>
    <scope>NUCLEOTIDE SEQUENCE</scope>
</reference>
<keyword evidence="13" id="KW-0539">Nucleus</keyword>
<feature type="domain" description="RRM" evidence="18">
    <location>
        <begin position="244"/>
        <end position="317"/>
    </location>
</feature>
<dbReference type="PROSITE" id="PS50103">
    <property type="entry name" value="ZF_C3H1"/>
    <property type="match status" value="1"/>
</dbReference>
<dbReference type="GO" id="GO:0000974">
    <property type="term" value="C:Prp19 complex"/>
    <property type="evidence" value="ECO:0007669"/>
    <property type="project" value="TreeGrafter"/>
</dbReference>
<dbReference type="Pfam" id="PF00076">
    <property type="entry name" value="RRM_1"/>
    <property type="match status" value="1"/>
</dbReference>
<organism evidence="20">
    <name type="scientific">Lynceus sp. MCZ IZ 141354</name>
    <dbReference type="NCBI Taxonomy" id="1930659"/>
    <lineage>
        <taxon>Eukaryota</taxon>
        <taxon>Metazoa</taxon>
        <taxon>Ecdysozoa</taxon>
        <taxon>Arthropoda</taxon>
        <taxon>Crustacea</taxon>
        <taxon>Branchiopoda</taxon>
        <taxon>Diplostraca</taxon>
        <taxon>Laevicaudata</taxon>
        <taxon>Lynceidae</taxon>
        <taxon>Lynceus</taxon>
    </lineage>
</organism>
<dbReference type="GO" id="GO:0006397">
    <property type="term" value="P:mRNA processing"/>
    <property type="evidence" value="ECO:0007669"/>
    <property type="project" value="UniProtKB-KW"/>
</dbReference>
<feature type="compositionally biased region" description="Basic and acidic residues" evidence="17">
    <location>
        <begin position="190"/>
        <end position="200"/>
    </location>
</feature>
<dbReference type="EMBL" id="OC988903">
    <property type="protein sequence ID" value="CAG4645558.1"/>
    <property type="molecule type" value="Genomic_DNA"/>
</dbReference>
<evidence type="ECO:0000256" key="13">
    <source>
        <dbReference type="ARBA" id="ARBA00023242"/>
    </source>
</evidence>
<dbReference type="AlphaFoldDB" id="A0A9N6ZFK1"/>
<dbReference type="GO" id="GO:0005737">
    <property type="term" value="C:cytoplasm"/>
    <property type="evidence" value="ECO:0007669"/>
    <property type="project" value="UniProtKB-SubCell"/>
</dbReference>
<dbReference type="PANTHER" id="PTHR14089">
    <property type="entry name" value="PRE-MRNA-SPLICING FACTOR RBM22"/>
    <property type="match status" value="1"/>
</dbReference>
<dbReference type="InterPro" id="IPR039171">
    <property type="entry name" value="Cwc2/Slt11"/>
</dbReference>
<evidence type="ECO:0000256" key="7">
    <source>
        <dbReference type="ARBA" id="ARBA00022723"/>
    </source>
</evidence>
<comment type="similarity">
    <text evidence="3">Belongs to the SLT11 family.</text>
</comment>
<evidence type="ECO:0000256" key="2">
    <source>
        <dbReference type="ARBA" id="ARBA00004496"/>
    </source>
</evidence>
<dbReference type="GO" id="GO:0071006">
    <property type="term" value="C:U2-type catalytic step 1 spliceosome"/>
    <property type="evidence" value="ECO:0007669"/>
    <property type="project" value="TreeGrafter"/>
</dbReference>
<keyword evidence="7 16" id="KW-0479">Metal-binding</keyword>
<dbReference type="InterPro" id="IPR000504">
    <property type="entry name" value="RRM_dom"/>
</dbReference>
<name>A0A9N6ZFK1_9CRUS</name>
<evidence type="ECO:0000256" key="5">
    <source>
        <dbReference type="ARBA" id="ARBA00022490"/>
    </source>
</evidence>